<feature type="signal peptide" evidence="1">
    <location>
        <begin position="1"/>
        <end position="19"/>
    </location>
</feature>
<dbReference type="HOGENOM" id="CLU_1806156_0_0_1"/>
<sequence length="142" mass="15617">MQFTLMTVFGLAATATSLGIRDNMFLRRSDGEIVCQDTDNVNGEKARENFVEGQEYLRGRGTDCDVSADNGCERVSCSNNAAVYLCTTDGNDHFGVDCPLISDYIDHIFDTCQHDGQYDVDMACGTQDNTDGWRVEVGMNAC</sequence>
<dbReference type="AlphaFoldDB" id="M7TJN1"/>
<organism evidence="2 3">
    <name type="scientific">Eutypa lata (strain UCR-EL1)</name>
    <name type="common">Grapevine dieback disease fungus</name>
    <name type="synonym">Eutypa armeniacae</name>
    <dbReference type="NCBI Taxonomy" id="1287681"/>
    <lineage>
        <taxon>Eukaryota</taxon>
        <taxon>Fungi</taxon>
        <taxon>Dikarya</taxon>
        <taxon>Ascomycota</taxon>
        <taxon>Pezizomycotina</taxon>
        <taxon>Sordariomycetes</taxon>
        <taxon>Xylariomycetidae</taxon>
        <taxon>Xylariales</taxon>
        <taxon>Diatrypaceae</taxon>
        <taxon>Eutypa</taxon>
    </lineage>
</organism>
<protein>
    <submittedName>
        <fullName evidence="2">Uncharacterized protein</fullName>
    </submittedName>
</protein>
<evidence type="ECO:0000256" key="1">
    <source>
        <dbReference type="SAM" id="SignalP"/>
    </source>
</evidence>
<accession>M7TJN1</accession>
<dbReference type="KEGG" id="ela:UCREL1_2839"/>
<name>M7TJN1_EUTLA</name>
<evidence type="ECO:0000313" key="3">
    <source>
        <dbReference type="Proteomes" id="UP000012174"/>
    </source>
</evidence>
<gene>
    <name evidence="2" type="ORF">UCREL1_2839</name>
</gene>
<proteinExistence type="predicted"/>
<dbReference type="Proteomes" id="UP000012174">
    <property type="component" value="Unassembled WGS sequence"/>
</dbReference>
<keyword evidence="3" id="KW-1185">Reference proteome</keyword>
<feature type="chain" id="PRO_5004085672" evidence="1">
    <location>
        <begin position="20"/>
        <end position="142"/>
    </location>
</feature>
<reference evidence="3" key="1">
    <citation type="journal article" date="2013" name="Genome Announc.">
        <title>Draft genome sequence of the grapevine dieback fungus Eutypa lata UCR-EL1.</title>
        <authorList>
            <person name="Blanco-Ulate B."/>
            <person name="Rolshausen P.E."/>
            <person name="Cantu D."/>
        </authorList>
    </citation>
    <scope>NUCLEOTIDE SEQUENCE [LARGE SCALE GENOMIC DNA]</scope>
    <source>
        <strain evidence="3">UCR-EL1</strain>
    </source>
</reference>
<keyword evidence="1" id="KW-0732">Signal</keyword>
<dbReference type="OrthoDB" id="3552888at2759"/>
<dbReference type="EMBL" id="KB705946">
    <property type="protein sequence ID" value="EMR70131.1"/>
    <property type="molecule type" value="Genomic_DNA"/>
</dbReference>
<evidence type="ECO:0000313" key="2">
    <source>
        <dbReference type="EMBL" id="EMR70131.1"/>
    </source>
</evidence>